<dbReference type="PANTHER" id="PTHR10272:SF14">
    <property type="entry name" value="PAF ACETYLHYDROLASE FAMILY PROTEIN"/>
    <property type="match status" value="1"/>
</dbReference>
<evidence type="ECO:0000256" key="5">
    <source>
        <dbReference type="SAM" id="SignalP"/>
    </source>
</evidence>
<proteinExistence type="predicted"/>
<keyword evidence="3" id="KW-0442">Lipid degradation</keyword>
<sequence>MKTSWVVLLFAARNALADVFPPPRGPYAVQWTSSELVDESRLDPFNGTHLRRIMVSHFTPIEHEHCQAQTVPYMPAQVAALEDAILVEYLGGVYWPEGVLAGLEIQTCRATCNTTSKQDFPTILLGSGLNTTRLFYSATAQQLASMGYRVITMDHPYETDVVLFPNGDIIFSALGPVSPNNTAPLEFALDVRTQDVTNETRIAGGLNLDGGLWGDVQYTGVERPFLVVGSMDHNSTTDESWSSFFDAMDEKHSEVWLKELSVRGALHGSYCDFSLIGDVTGLRENQDLEQFFFGTITGERVMEVMREYISDYVDFTLGGSDEGFLAGPSSDFPEVEFLR</sequence>
<evidence type="ECO:0000313" key="6">
    <source>
        <dbReference type="EMBL" id="KAH7312568.1"/>
    </source>
</evidence>
<protein>
    <recommendedName>
        <fullName evidence="1">1-alkyl-2-acetylglycerophosphocholine esterase</fullName>
        <ecNumber evidence="1">3.1.1.47</ecNumber>
    </recommendedName>
</protein>
<dbReference type="SUPFAM" id="SSF53474">
    <property type="entry name" value="alpha/beta-Hydrolases"/>
    <property type="match status" value="1"/>
</dbReference>
<dbReference type="PANTHER" id="PTHR10272">
    <property type="entry name" value="PLATELET-ACTIVATING FACTOR ACETYLHYDROLASE"/>
    <property type="match status" value="1"/>
</dbReference>
<dbReference type="EMBL" id="JAGPNK010000010">
    <property type="protein sequence ID" value="KAH7312568.1"/>
    <property type="molecule type" value="Genomic_DNA"/>
</dbReference>
<keyword evidence="5" id="KW-0732">Signal</keyword>
<dbReference type="OrthoDB" id="2363873at2759"/>
<name>A0A8K0SNI7_9HYPO</name>
<feature type="signal peptide" evidence="5">
    <location>
        <begin position="1"/>
        <end position="17"/>
    </location>
</feature>
<dbReference type="Gene3D" id="3.40.50.1820">
    <property type="entry name" value="alpha/beta hydrolase"/>
    <property type="match status" value="2"/>
</dbReference>
<accession>A0A8K0SNI7</accession>
<keyword evidence="2" id="KW-0378">Hydrolase</keyword>
<evidence type="ECO:0000313" key="7">
    <source>
        <dbReference type="Proteomes" id="UP000813444"/>
    </source>
</evidence>
<dbReference type="GO" id="GO:0003847">
    <property type="term" value="F:1-alkyl-2-acetylglycerophosphocholine esterase activity"/>
    <property type="evidence" value="ECO:0007669"/>
    <property type="project" value="UniProtKB-EC"/>
</dbReference>
<dbReference type="EC" id="3.1.1.47" evidence="1"/>
<dbReference type="AlphaFoldDB" id="A0A8K0SNI7"/>
<keyword evidence="7" id="KW-1185">Reference proteome</keyword>
<feature type="chain" id="PRO_5035422049" description="1-alkyl-2-acetylglycerophosphocholine esterase" evidence="5">
    <location>
        <begin position="18"/>
        <end position="339"/>
    </location>
</feature>
<evidence type="ECO:0000256" key="1">
    <source>
        <dbReference type="ARBA" id="ARBA00013201"/>
    </source>
</evidence>
<comment type="caution">
    <text evidence="6">The sequence shown here is derived from an EMBL/GenBank/DDBJ whole genome shotgun (WGS) entry which is preliminary data.</text>
</comment>
<dbReference type="GO" id="GO:0016042">
    <property type="term" value="P:lipid catabolic process"/>
    <property type="evidence" value="ECO:0007669"/>
    <property type="project" value="UniProtKB-KW"/>
</dbReference>
<reference evidence="6" key="1">
    <citation type="journal article" date="2021" name="Nat. Commun.">
        <title>Genetic determinants of endophytism in the Arabidopsis root mycobiome.</title>
        <authorList>
            <person name="Mesny F."/>
            <person name="Miyauchi S."/>
            <person name="Thiergart T."/>
            <person name="Pickel B."/>
            <person name="Atanasova L."/>
            <person name="Karlsson M."/>
            <person name="Huettel B."/>
            <person name="Barry K.W."/>
            <person name="Haridas S."/>
            <person name="Chen C."/>
            <person name="Bauer D."/>
            <person name="Andreopoulos W."/>
            <person name="Pangilinan J."/>
            <person name="LaButti K."/>
            <person name="Riley R."/>
            <person name="Lipzen A."/>
            <person name="Clum A."/>
            <person name="Drula E."/>
            <person name="Henrissat B."/>
            <person name="Kohler A."/>
            <person name="Grigoriev I.V."/>
            <person name="Martin F.M."/>
            <person name="Hacquard S."/>
        </authorList>
    </citation>
    <scope>NUCLEOTIDE SEQUENCE</scope>
    <source>
        <strain evidence="6">MPI-CAGE-CH-0235</strain>
    </source>
</reference>
<keyword evidence="4" id="KW-0443">Lipid metabolism</keyword>
<dbReference type="InterPro" id="IPR029058">
    <property type="entry name" value="AB_hydrolase_fold"/>
</dbReference>
<gene>
    <name evidence="6" type="ORF">B0I35DRAFT_488226</name>
</gene>
<dbReference type="Pfam" id="PF03403">
    <property type="entry name" value="PAF-AH_p_II"/>
    <property type="match status" value="1"/>
</dbReference>
<organism evidence="6 7">
    <name type="scientific">Stachybotrys elegans</name>
    <dbReference type="NCBI Taxonomy" id="80388"/>
    <lineage>
        <taxon>Eukaryota</taxon>
        <taxon>Fungi</taxon>
        <taxon>Dikarya</taxon>
        <taxon>Ascomycota</taxon>
        <taxon>Pezizomycotina</taxon>
        <taxon>Sordariomycetes</taxon>
        <taxon>Hypocreomycetidae</taxon>
        <taxon>Hypocreales</taxon>
        <taxon>Stachybotryaceae</taxon>
        <taxon>Stachybotrys</taxon>
    </lineage>
</organism>
<evidence type="ECO:0000256" key="3">
    <source>
        <dbReference type="ARBA" id="ARBA00022963"/>
    </source>
</evidence>
<evidence type="ECO:0000256" key="4">
    <source>
        <dbReference type="ARBA" id="ARBA00023098"/>
    </source>
</evidence>
<evidence type="ECO:0000256" key="2">
    <source>
        <dbReference type="ARBA" id="ARBA00022801"/>
    </source>
</evidence>
<dbReference type="Proteomes" id="UP000813444">
    <property type="component" value="Unassembled WGS sequence"/>
</dbReference>